<dbReference type="InterPro" id="IPR029060">
    <property type="entry name" value="PIN-like_dom_sf"/>
</dbReference>
<dbReference type="InterPro" id="IPR038969">
    <property type="entry name" value="FEN"/>
</dbReference>
<dbReference type="KEGG" id="parq:DSM112329_05240"/>
<evidence type="ECO:0000256" key="3">
    <source>
        <dbReference type="ARBA" id="ARBA00022839"/>
    </source>
</evidence>
<dbReference type="EMBL" id="CP114014">
    <property type="protein sequence ID" value="XAY08340.1"/>
    <property type="molecule type" value="Genomic_DNA"/>
</dbReference>
<evidence type="ECO:0000259" key="7">
    <source>
        <dbReference type="SMART" id="SM00475"/>
    </source>
</evidence>
<dbReference type="RefSeq" id="WP_354699523.1">
    <property type="nucleotide sequence ID" value="NZ_CP114014.1"/>
</dbReference>
<dbReference type="InterPro" id="IPR036279">
    <property type="entry name" value="5-3_exonuclease_C_sf"/>
</dbReference>
<dbReference type="CDD" id="cd09859">
    <property type="entry name" value="PIN_53EXO"/>
    <property type="match status" value="1"/>
</dbReference>
<dbReference type="Gene3D" id="3.40.50.1010">
    <property type="entry name" value="5'-nuclease"/>
    <property type="match status" value="1"/>
</dbReference>
<evidence type="ECO:0000256" key="5">
    <source>
        <dbReference type="ARBA" id="ARBA00049957"/>
    </source>
</evidence>
<keyword evidence="2" id="KW-0378">Hydrolase</keyword>
<dbReference type="SMART" id="SM00279">
    <property type="entry name" value="HhH2"/>
    <property type="match status" value="1"/>
</dbReference>
<dbReference type="SUPFAM" id="SSF88723">
    <property type="entry name" value="PIN domain-like"/>
    <property type="match status" value="1"/>
</dbReference>
<dbReference type="InterPro" id="IPR020046">
    <property type="entry name" value="5-3_exonucl_a-hlix_arch_N"/>
</dbReference>
<evidence type="ECO:0000313" key="8">
    <source>
        <dbReference type="EMBL" id="XAY08340.1"/>
    </source>
</evidence>
<accession>A0AAU7B390</accession>
<dbReference type="InterPro" id="IPR008918">
    <property type="entry name" value="HhH2"/>
</dbReference>
<organism evidence="8">
    <name type="scientific">Paraconexibacter sp. AEG42_29</name>
    <dbReference type="NCBI Taxonomy" id="2997339"/>
    <lineage>
        <taxon>Bacteria</taxon>
        <taxon>Bacillati</taxon>
        <taxon>Actinomycetota</taxon>
        <taxon>Thermoleophilia</taxon>
        <taxon>Solirubrobacterales</taxon>
        <taxon>Paraconexibacteraceae</taxon>
        <taxon>Paraconexibacter</taxon>
    </lineage>
</organism>
<proteinExistence type="predicted"/>
<reference evidence="8" key="1">
    <citation type="submission" date="2022-12" db="EMBL/GenBank/DDBJ databases">
        <title>Paraconexibacter alkalitolerans sp. nov. and Baekduia alba sp. nov., isolated from soil and emended description of the genera Paraconexibacter (Chun et al., 2020) and Baekduia (An et al., 2020).</title>
        <authorList>
            <person name="Vieira S."/>
            <person name="Huber K.J."/>
            <person name="Geppert A."/>
            <person name="Wolf J."/>
            <person name="Neumann-Schaal M."/>
            <person name="Muesken M."/>
            <person name="Overmann J."/>
        </authorList>
    </citation>
    <scope>NUCLEOTIDE SEQUENCE</scope>
    <source>
        <strain evidence="8">AEG42_29</strain>
    </source>
</reference>
<evidence type="ECO:0000256" key="6">
    <source>
        <dbReference type="ARBA" id="ARBA00050026"/>
    </source>
</evidence>
<dbReference type="GO" id="GO:0003677">
    <property type="term" value="F:DNA binding"/>
    <property type="evidence" value="ECO:0007669"/>
    <property type="project" value="UniProtKB-KW"/>
</dbReference>
<dbReference type="InterPro" id="IPR020045">
    <property type="entry name" value="DNA_polI_H3TH"/>
</dbReference>
<name>A0AAU7B390_9ACTN</name>
<keyword evidence="3" id="KW-0269">Exonuclease</keyword>
<dbReference type="PANTHER" id="PTHR42646">
    <property type="entry name" value="FLAP ENDONUCLEASE XNI"/>
    <property type="match status" value="1"/>
</dbReference>
<dbReference type="Pfam" id="PF02739">
    <property type="entry name" value="5_3_exonuc_N"/>
    <property type="match status" value="1"/>
</dbReference>
<keyword evidence="1" id="KW-0540">Nuclease</keyword>
<dbReference type="PANTHER" id="PTHR42646:SF2">
    <property type="entry name" value="5'-3' EXONUCLEASE FAMILY PROTEIN"/>
    <property type="match status" value="1"/>
</dbReference>
<dbReference type="CDD" id="cd09898">
    <property type="entry name" value="H3TH_53EXO"/>
    <property type="match status" value="1"/>
</dbReference>
<dbReference type="Gene3D" id="1.10.150.20">
    <property type="entry name" value="5' to 3' exonuclease, C-terminal subdomain"/>
    <property type="match status" value="1"/>
</dbReference>
<protein>
    <recommendedName>
        <fullName evidence="6">5'-3' exonuclease</fullName>
    </recommendedName>
</protein>
<feature type="domain" description="5'-3' exonuclease" evidence="7">
    <location>
        <begin position="8"/>
        <end position="272"/>
    </location>
</feature>
<dbReference type="AlphaFoldDB" id="A0AAU7B390"/>
<dbReference type="SUPFAM" id="SSF47807">
    <property type="entry name" value="5' to 3' exonuclease, C-terminal subdomain"/>
    <property type="match status" value="1"/>
</dbReference>
<dbReference type="Pfam" id="PF01367">
    <property type="entry name" value="5_3_exonuc"/>
    <property type="match status" value="1"/>
</dbReference>
<keyword evidence="4" id="KW-0238">DNA-binding</keyword>
<dbReference type="SMART" id="SM00475">
    <property type="entry name" value="53EXOc"/>
    <property type="match status" value="1"/>
</dbReference>
<dbReference type="GO" id="GO:0033567">
    <property type="term" value="P:DNA replication, Okazaki fragment processing"/>
    <property type="evidence" value="ECO:0007669"/>
    <property type="project" value="InterPro"/>
</dbReference>
<dbReference type="InterPro" id="IPR002421">
    <property type="entry name" value="5-3_exonuclease"/>
</dbReference>
<dbReference type="GO" id="GO:0008409">
    <property type="term" value="F:5'-3' exonuclease activity"/>
    <property type="evidence" value="ECO:0007669"/>
    <property type="project" value="InterPro"/>
</dbReference>
<evidence type="ECO:0000256" key="2">
    <source>
        <dbReference type="ARBA" id="ARBA00022801"/>
    </source>
</evidence>
<gene>
    <name evidence="8" type="ORF">DSM112329_05240</name>
</gene>
<evidence type="ECO:0000256" key="4">
    <source>
        <dbReference type="ARBA" id="ARBA00023125"/>
    </source>
</evidence>
<sequence length="298" mass="31983">MSEKADPAPLLVVDTPSLLYRAYFALPSSIKGAEGRPVNGLLGCANLILQVIENHAPRAVAFCNGAEAAHYRTAAYPGYHGDRDEMPEKLVWQWEQAPAFYESFGWTHHTTPDLEADDLLGAFAEVESAAGGRTLLFTGDRDMFQCVDEDVVVLFPGGAKAGPAWVDVAEVRKRYGIEPAQVPDFIALRGDPSDGLPGAKGVGEKGAAALLTEHGDLETLIDLAQRDAAVDSKSLKPRVRTALREQADELRAFRHIATLQPVDVTRPADAPTRYADAARAAQELGMGALAKRLEGLAG</sequence>
<comment type="function">
    <text evidence="5">5'-3' exonuclease acting preferentially on double-stranded DNA.</text>
</comment>
<dbReference type="GO" id="GO:0017108">
    <property type="term" value="F:5'-flap endonuclease activity"/>
    <property type="evidence" value="ECO:0007669"/>
    <property type="project" value="InterPro"/>
</dbReference>
<evidence type="ECO:0000256" key="1">
    <source>
        <dbReference type="ARBA" id="ARBA00022722"/>
    </source>
</evidence>